<gene>
    <name evidence="2" type="primary">ABSGL_04728.1 scaffold 5764</name>
</gene>
<dbReference type="InterPro" id="IPR011074">
    <property type="entry name" value="CRAL/TRIO_N_dom"/>
</dbReference>
<evidence type="ECO:0000313" key="3">
    <source>
        <dbReference type="Proteomes" id="UP000078561"/>
    </source>
</evidence>
<dbReference type="InParanoid" id="A0A168MT46"/>
<dbReference type="InterPro" id="IPR036865">
    <property type="entry name" value="CRAL-TRIO_dom_sf"/>
</dbReference>
<dbReference type="AlphaFoldDB" id="A0A168MT46"/>
<accession>A0A168MT46</accession>
<proteinExistence type="predicted"/>
<dbReference type="OrthoDB" id="1434354at2759"/>
<evidence type="ECO:0000313" key="2">
    <source>
        <dbReference type="EMBL" id="SAL99147.1"/>
    </source>
</evidence>
<reference evidence="2" key="1">
    <citation type="submission" date="2016-04" db="EMBL/GenBank/DDBJ databases">
        <authorList>
            <person name="Evans L.H."/>
            <person name="Alamgir A."/>
            <person name="Owens N."/>
            <person name="Weber N.D."/>
            <person name="Virtaneva K."/>
            <person name="Barbian K."/>
            <person name="Babar A."/>
            <person name="Rosenke K."/>
        </authorList>
    </citation>
    <scope>NUCLEOTIDE SEQUENCE [LARGE SCALE GENOMIC DNA]</scope>
    <source>
        <strain evidence="2">CBS 101.48</strain>
    </source>
</reference>
<dbReference type="STRING" id="4829.A0A168MT46"/>
<dbReference type="SMART" id="SM01100">
    <property type="entry name" value="CRAL_TRIO_N"/>
    <property type="match status" value="1"/>
</dbReference>
<protein>
    <recommendedName>
        <fullName evidence="1">CRAL/TRIO N-terminal domain-containing protein</fullName>
    </recommendedName>
</protein>
<dbReference type="SUPFAM" id="SSF46938">
    <property type="entry name" value="CRAL/TRIO N-terminal domain"/>
    <property type="match status" value="1"/>
</dbReference>
<keyword evidence="3" id="KW-1185">Reference proteome</keyword>
<dbReference type="Gene3D" id="3.40.525.10">
    <property type="entry name" value="CRAL-TRIO lipid binding domain"/>
    <property type="match status" value="1"/>
</dbReference>
<sequence length="132" mass="14884">MVSARTERDKAVAIARLRSQLKGYPPVTDEYIERFLVARNWNVDSAFKQMVATFVWRKENETDLYPVATKENNLSVLLPVRGFASIPDQNVKAGPGTSETVIRLNEYLGGSCLHKTDKEGCPIYIERAVRVP</sequence>
<organism evidence="2">
    <name type="scientific">Absidia glauca</name>
    <name type="common">Pin mould</name>
    <dbReference type="NCBI Taxonomy" id="4829"/>
    <lineage>
        <taxon>Eukaryota</taxon>
        <taxon>Fungi</taxon>
        <taxon>Fungi incertae sedis</taxon>
        <taxon>Mucoromycota</taxon>
        <taxon>Mucoromycotina</taxon>
        <taxon>Mucoromycetes</taxon>
        <taxon>Mucorales</taxon>
        <taxon>Cunninghamellaceae</taxon>
        <taxon>Absidia</taxon>
    </lineage>
</organism>
<dbReference type="EMBL" id="LT552482">
    <property type="protein sequence ID" value="SAL99147.1"/>
    <property type="molecule type" value="Genomic_DNA"/>
</dbReference>
<evidence type="ECO:0000259" key="1">
    <source>
        <dbReference type="SMART" id="SM01100"/>
    </source>
</evidence>
<dbReference type="Proteomes" id="UP000078561">
    <property type="component" value="Unassembled WGS sequence"/>
</dbReference>
<name>A0A168MT46_ABSGL</name>
<feature type="domain" description="CRAL/TRIO N-terminal" evidence="1">
    <location>
        <begin position="28"/>
        <end position="53"/>
    </location>
</feature>
<dbReference type="InterPro" id="IPR036273">
    <property type="entry name" value="CRAL/TRIO_N_dom_sf"/>
</dbReference>